<keyword evidence="5 6" id="KW-0472">Membrane</keyword>
<protein>
    <submittedName>
        <fullName evidence="7">Calcium-transporting ATPase 2, plasma membrane-type</fullName>
    </submittedName>
</protein>
<proteinExistence type="predicted"/>
<dbReference type="InterPro" id="IPR001757">
    <property type="entry name" value="P_typ_ATPase"/>
</dbReference>
<dbReference type="GO" id="GO:0016887">
    <property type="term" value="F:ATP hydrolysis activity"/>
    <property type="evidence" value="ECO:0007669"/>
    <property type="project" value="InterPro"/>
</dbReference>
<evidence type="ECO:0000256" key="1">
    <source>
        <dbReference type="ARBA" id="ARBA00004370"/>
    </source>
</evidence>
<name>A0A0A9Z2P2_LYGHE</name>
<evidence type="ECO:0000256" key="5">
    <source>
        <dbReference type="ARBA" id="ARBA00023136"/>
    </source>
</evidence>
<dbReference type="InterPro" id="IPR023299">
    <property type="entry name" value="ATPase_P-typ_cyto_dom_N"/>
</dbReference>
<reference evidence="9" key="3">
    <citation type="journal article" date="2016" name="Gigascience">
        <title>De novo construction of an expanded transcriptome assembly for the western tarnished plant bug, Lygus hesperus.</title>
        <authorList>
            <person name="Tassone E.E."/>
            <person name="Geib S.M."/>
            <person name="Hall B."/>
            <person name="Fabrick J.A."/>
            <person name="Brent C.S."/>
            <person name="Hull J.J."/>
        </authorList>
    </citation>
    <scope>NUCLEOTIDE SEQUENCE</scope>
</reference>
<reference evidence="7" key="2">
    <citation type="submission" date="2014-07" db="EMBL/GenBank/DDBJ databases">
        <authorList>
            <person name="Hull J."/>
        </authorList>
    </citation>
    <scope>NUCLEOTIDE SEQUENCE</scope>
</reference>
<evidence type="ECO:0000256" key="4">
    <source>
        <dbReference type="ARBA" id="ARBA00022989"/>
    </source>
</evidence>
<feature type="transmembrane region" description="Helical" evidence="6">
    <location>
        <begin position="199"/>
        <end position="219"/>
    </location>
</feature>
<dbReference type="PRINTS" id="PR00119">
    <property type="entry name" value="CATATPASE"/>
</dbReference>
<keyword evidence="2 6" id="KW-0812">Transmembrane</keyword>
<dbReference type="NCBIfam" id="TIGR01494">
    <property type="entry name" value="ATPase_P-type"/>
    <property type="match status" value="1"/>
</dbReference>
<keyword evidence="4 6" id="KW-1133">Transmembrane helix</keyword>
<evidence type="ECO:0000256" key="6">
    <source>
        <dbReference type="SAM" id="Phobius"/>
    </source>
</evidence>
<dbReference type="Gene3D" id="3.40.1110.10">
    <property type="entry name" value="Calcium-transporting ATPase, cytoplasmic domain N"/>
    <property type="match status" value="1"/>
</dbReference>
<dbReference type="EMBL" id="GDHC01017358">
    <property type="protein sequence ID" value="JAQ01271.1"/>
    <property type="molecule type" value="Transcribed_RNA"/>
</dbReference>
<evidence type="ECO:0000256" key="2">
    <source>
        <dbReference type="ARBA" id="ARBA00022692"/>
    </source>
</evidence>
<dbReference type="GO" id="GO:0005886">
    <property type="term" value="C:plasma membrane"/>
    <property type="evidence" value="ECO:0007669"/>
    <property type="project" value="TreeGrafter"/>
</dbReference>
<evidence type="ECO:0000256" key="3">
    <source>
        <dbReference type="ARBA" id="ARBA00022842"/>
    </source>
</evidence>
<reference evidence="7" key="1">
    <citation type="journal article" date="2014" name="PLoS ONE">
        <title>Transcriptome-Based Identification of ABC Transporters in the Western Tarnished Plant Bug Lygus hesperus.</title>
        <authorList>
            <person name="Hull J.J."/>
            <person name="Chaney K."/>
            <person name="Geib S.M."/>
            <person name="Fabrick J.A."/>
            <person name="Brent C.S."/>
            <person name="Walsh D."/>
            <person name="Lavine L.C."/>
        </authorList>
    </citation>
    <scope>NUCLEOTIDE SEQUENCE</scope>
</reference>
<dbReference type="PANTHER" id="PTHR24093">
    <property type="entry name" value="CATION TRANSPORTING ATPASE"/>
    <property type="match status" value="1"/>
</dbReference>
<organism evidence="7">
    <name type="scientific">Lygus hesperus</name>
    <name type="common">Western plant bug</name>
    <dbReference type="NCBI Taxonomy" id="30085"/>
    <lineage>
        <taxon>Eukaryota</taxon>
        <taxon>Metazoa</taxon>
        <taxon>Ecdysozoa</taxon>
        <taxon>Arthropoda</taxon>
        <taxon>Hexapoda</taxon>
        <taxon>Insecta</taxon>
        <taxon>Pterygota</taxon>
        <taxon>Neoptera</taxon>
        <taxon>Paraneoptera</taxon>
        <taxon>Hemiptera</taxon>
        <taxon>Heteroptera</taxon>
        <taxon>Panheteroptera</taxon>
        <taxon>Cimicomorpha</taxon>
        <taxon>Miridae</taxon>
        <taxon>Mirini</taxon>
        <taxon>Lygus</taxon>
    </lineage>
</organism>
<dbReference type="Gene3D" id="3.40.50.1000">
    <property type="entry name" value="HAD superfamily/HAD-like"/>
    <property type="match status" value="1"/>
</dbReference>
<dbReference type="GO" id="GO:0005388">
    <property type="term" value="F:P-type calcium transporter activity"/>
    <property type="evidence" value="ECO:0007669"/>
    <property type="project" value="TreeGrafter"/>
</dbReference>
<comment type="subcellular location">
    <subcellularLocation>
        <location evidence="1">Membrane</location>
    </subcellularLocation>
</comment>
<dbReference type="PRINTS" id="PR00120">
    <property type="entry name" value="HATPASE"/>
</dbReference>
<dbReference type="EMBL" id="GBHO01005482">
    <property type="protein sequence ID" value="JAG38122.1"/>
    <property type="molecule type" value="Transcribed_RNA"/>
</dbReference>
<sequence>MGVCFIEDRVVPNTLILVGIFGIQDPLRDESRHAVYCTQNAGIVSRMITGDSIDTATYISKSCGIVSSASHRVVDGTTFRRKYQENAEYREKNAADDPEFIEFITSLRVIARCQPHDKVLLVNFLQKSMDRVVCVTGDGSNDGPALRTATVGLAMGISGTDVAKYAADIILLDDNFTSLVRAVIWGRSILNNIQKFCQFQLTIACTILVTIFFTTIVHARVPFTAIQLLYTNLIVD</sequence>
<gene>
    <name evidence="7" type="primary">ACA2_1</name>
    <name evidence="8" type="synonym">ACA2_0</name>
    <name evidence="8" type="ORF">CM83_6709</name>
    <name evidence="7" type="ORF">CM83_6717</name>
    <name evidence="9" type="ORF">g.36087</name>
</gene>
<accession>A0A0A9Z2P2</accession>
<dbReference type="PANTHER" id="PTHR24093:SF477">
    <property type="entry name" value="CALCIUM-TRANSPORTING ATPASE"/>
    <property type="match status" value="1"/>
</dbReference>
<dbReference type="SUPFAM" id="SSF56784">
    <property type="entry name" value="HAD-like"/>
    <property type="match status" value="1"/>
</dbReference>
<keyword evidence="3" id="KW-0460">Magnesium</keyword>
<dbReference type="Gene3D" id="1.20.1110.10">
    <property type="entry name" value="Calcium-transporting ATPase, transmembrane domain"/>
    <property type="match status" value="1"/>
</dbReference>
<dbReference type="InterPro" id="IPR036412">
    <property type="entry name" value="HAD-like_sf"/>
</dbReference>
<dbReference type="InterPro" id="IPR023214">
    <property type="entry name" value="HAD_sf"/>
</dbReference>
<evidence type="ECO:0000313" key="9">
    <source>
        <dbReference type="EMBL" id="JAQ01271.1"/>
    </source>
</evidence>
<evidence type="ECO:0000313" key="7">
    <source>
        <dbReference type="EMBL" id="JAG38121.1"/>
    </source>
</evidence>
<dbReference type="AlphaFoldDB" id="A0A0A9Z2P2"/>
<dbReference type="GO" id="GO:0005524">
    <property type="term" value="F:ATP binding"/>
    <property type="evidence" value="ECO:0007669"/>
    <property type="project" value="InterPro"/>
</dbReference>
<evidence type="ECO:0000313" key="8">
    <source>
        <dbReference type="EMBL" id="JAG38122.1"/>
    </source>
</evidence>
<dbReference type="EMBL" id="GBHO01005483">
    <property type="protein sequence ID" value="JAG38121.1"/>
    <property type="molecule type" value="Transcribed_RNA"/>
</dbReference>